<dbReference type="PANTHER" id="PTHR34298:SF2">
    <property type="entry name" value="SEGREGATION AND CONDENSATION PROTEIN B"/>
    <property type="match status" value="1"/>
</dbReference>
<dbReference type="InterPro" id="IPR036388">
    <property type="entry name" value="WH-like_DNA-bd_sf"/>
</dbReference>
<feature type="compositionally biased region" description="Acidic residues" evidence="5">
    <location>
        <begin position="187"/>
        <end position="196"/>
    </location>
</feature>
<dbReference type="RefSeq" id="WP_228234368.1">
    <property type="nucleotide sequence ID" value="NZ_JAJGNA010000018.1"/>
</dbReference>
<evidence type="ECO:0000256" key="2">
    <source>
        <dbReference type="ARBA" id="ARBA00022618"/>
    </source>
</evidence>
<keyword evidence="7" id="KW-1185">Reference proteome</keyword>
<name>A0A9Q3UNP2_9GAMM</name>
<evidence type="ECO:0000256" key="5">
    <source>
        <dbReference type="SAM" id="MobiDB-lite"/>
    </source>
</evidence>
<evidence type="ECO:0000256" key="3">
    <source>
        <dbReference type="ARBA" id="ARBA00022829"/>
    </source>
</evidence>
<dbReference type="PANTHER" id="PTHR34298">
    <property type="entry name" value="SEGREGATION AND CONDENSATION PROTEIN B"/>
    <property type="match status" value="1"/>
</dbReference>
<feature type="region of interest" description="Disordered" evidence="5">
    <location>
        <begin position="241"/>
        <end position="297"/>
    </location>
</feature>
<dbReference type="GO" id="GO:0051304">
    <property type="term" value="P:chromosome separation"/>
    <property type="evidence" value="ECO:0007669"/>
    <property type="project" value="InterPro"/>
</dbReference>
<feature type="region of interest" description="Disordered" evidence="5">
    <location>
        <begin position="185"/>
        <end position="225"/>
    </location>
</feature>
<evidence type="ECO:0000256" key="1">
    <source>
        <dbReference type="ARBA" id="ARBA00022490"/>
    </source>
</evidence>
<gene>
    <name evidence="6" type="primary">scpB</name>
    <name evidence="6" type="ORF">LL252_13295</name>
</gene>
<dbReference type="NCBIfam" id="TIGR00281">
    <property type="entry name" value="SMC-Scp complex subunit ScpB"/>
    <property type="match status" value="1"/>
</dbReference>
<protein>
    <submittedName>
        <fullName evidence="6">SMC-Scp complex subunit ScpB</fullName>
    </submittedName>
</protein>
<accession>A0A9Q3UNP2</accession>
<dbReference type="Proteomes" id="UP001108027">
    <property type="component" value="Unassembled WGS sequence"/>
</dbReference>
<comment type="caution">
    <text evidence="6">The sequence shown here is derived from an EMBL/GenBank/DDBJ whole genome shotgun (WGS) entry which is preliminary data.</text>
</comment>
<dbReference type="Gene3D" id="1.10.10.10">
    <property type="entry name" value="Winged helix-like DNA-binding domain superfamily/Winged helix DNA-binding domain"/>
    <property type="match status" value="2"/>
</dbReference>
<dbReference type="Pfam" id="PF04079">
    <property type="entry name" value="SMC_ScpB"/>
    <property type="match status" value="1"/>
</dbReference>
<dbReference type="SUPFAM" id="SSF46785">
    <property type="entry name" value="Winged helix' DNA-binding domain"/>
    <property type="match status" value="2"/>
</dbReference>
<evidence type="ECO:0000256" key="4">
    <source>
        <dbReference type="ARBA" id="ARBA00023306"/>
    </source>
</evidence>
<sequence>MEPQHIKNILEAAIFAADGPLDRDALLMLFDEGERPDKATLSKLLEEVAEEYAGRGVELREVASGFRFQVRKDLGPWVSRLWQEKPPRYSRAILETLALVAYRQPITRGEIEEIRGVSVSSHIIKSLLERNWVRVVGHRDVPGRPAMFATTRQFLDYFDLKSLEDLPPLSEIKDLDKLNEELALSDAPDEDEDQEPGTDTAAGEPAERLFGGYDEEPEIDDSTLMSMDKVDAVNAGFETEFRRKASPEAENDAAPTKPVATEVPVATDTPVADDAEDRQGNDDGGEAANEDETSRHE</sequence>
<dbReference type="GO" id="GO:0051301">
    <property type="term" value="P:cell division"/>
    <property type="evidence" value="ECO:0007669"/>
    <property type="project" value="UniProtKB-KW"/>
</dbReference>
<dbReference type="EMBL" id="JAJGNA010000018">
    <property type="protein sequence ID" value="MCC4309545.1"/>
    <property type="molecule type" value="Genomic_DNA"/>
</dbReference>
<dbReference type="InterPro" id="IPR005234">
    <property type="entry name" value="ScpB_csome_segregation"/>
</dbReference>
<dbReference type="InterPro" id="IPR036390">
    <property type="entry name" value="WH_DNA-bd_sf"/>
</dbReference>
<dbReference type="AlphaFoldDB" id="A0A9Q3UNP2"/>
<evidence type="ECO:0000313" key="6">
    <source>
        <dbReference type="EMBL" id="MCC4309545.1"/>
    </source>
</evidence>
<reference evidence="6" key="1">
    <citation type="submission" date="2021-10" db="EMBL/GenBank/DDBJ databases">
        <title>The diversity and Nitrogen Metabolism of Culturable Nitrate-Utilizing Bacteria Within the Oxygen Minimum Zone of the Changjiang (Yangtze River)Estuary.</title>
        <authorList>
            <person name="Zhang D."/>
            <person name="Zheng J."/>
            <person name="Liu S."/>
            <person name="He W."/>
        </authorList>
    </citation>
    <scope>NUCLEOTIDE SEQUENCE</scope>
    <source>
        <strain evidence="6">FXH-223</strain>
    </source>
</reference>
<keyword evidence="4" id="KW-0131">Cell cycle</keyword>
<proteinExistence type="predicted"/>
<organism evidence="6 7">
    <name type="scientific">Alloalcanivorax marinus</name>
    <dbReference type="NCBI Taxonomy" id="1177169"/>
    <lineage>
        <taxon>Bacteria</taxon>
        <taxon>Pseudomonadati</taxon>
        <taxon>Pseudomonadota</taxon>
        <taxon>Gammaproteobacteria</taxon>
        <taxon>Oceanospirillales</taxon>
        <taxon>Alcanivoracaceae</taxon>
        <taxon>Alloalcanivorax</taxon>
    </lineage>
</organism>
<keyword evidence="2" id="KW-0132">Cell division</keyword>
<keyword evidence="3" id="KW-0159">Chromosome partition</keyword>
<keyword evidence="1" id="KW-0963">Cytoplasm</keyword>
<evidence type="ECO:0000313" key="7">
    <source>
        <dbReference type="Proteomes" id="UP001108027"/>
    </source>
</evidence>